<organism evidence="1 2">
    <name type="scientific">Prosthecobacter algae</name>
    <dbReference type="NCBI Taxonomy" id="1144682"/>
    <lineage>
        <taxon>Bacteria</taxon>
        <taxon>Pseudomonadati</taxon>
        <taxon>Verrucomicrobiota</taxon>
        <taxon>Verrucomicrobiia</taxon>
        <taxon>Verrucomicrobiales</taxon>
        <taxon>Verrucomicrobiaceae</taxon>
        <taxon>Prosthecobacter</taxon>
    </lineage>
</organism>
<dbReference type="RefSeq" id="WP_345736707.1">
    <property type="nucleotide sequence ID" value="NZ_BAABIA010000004.1"/>
</dbReference>
<keyword evidence="2" id="KW-1185">Reference proteome</keyword>
<accession>A0ABP9P8X8</accession>
<gene>
    <name evidence="1" type="ORF">GCM10023213_25040</name>
</gene>
<sequence length="58" mass="6421">MTDRLTITKYGSRYWAVWFDGELLAVTLYKKGARAITAAITTLSTTHGKEVHHGIQAA</sequence>
<name>A0ABP9P8X8_9BACT</name>
<protein>
    <submittedName>
        <fullName evidence="1">Uncharacterized protein</fullName>
    </submittedName>
</protein>
<dbReference type="EMBL" id="BAABIA010000004">
    <property type="protein sequence ID" value="GAA5141209.1"/>
    <property type="molecule type" value="Genomic_DNA"/>
</dbReference>
<comment type="caution">
    <text evidence="1">The sequence shown here is derived from an EMBL/GenBank/DDBJ whole genome shotgun (WGS) entry which is preliminary data.</text>
</comment>
<evidence type="ECO:0000313" key="1">
    <source>
        <dbReference type="EMBL" id="GAA5141209.1"/>
    </source>
</evidence>
<reference evidence="2" key="1">
    <citation type="journal article" date="2019" name="Int. J. Syst. Evol. Microbiol.">
        <title>The Global Catalogue of Microorganisms (GCM) 10K type strain sequencing project: providing services to taxonomists for standard genome sequencing and annotation.</title>
        <authorList>
            <consortium name="The Broad Institute Genomics Platform"/>
            <consortium name="The Broad Institute Genome Sequencing Center for Infectious Disease"/>
            <person name="Wu L."/>
            <person name="Ma J."/>
        </authorList>
    </citation>
    <scope>NUCLEOTIDE SEQUENCE [LARGE SCALE GENOMIC DNA]</scope>
    <source>
        <strain evidence="2">JCM 18053</strain>
    </source>
</reference>
<dbReference type="Proteomes" id="UP001499852">
    <property type="component" value="Unassembled WGS sequence"/>
</dbReference>
<proteinExistence type="predicted"/>
<evidence type="ECO:0000313" key="2">
    <source>
        <dbReference type="Proteomes" id="UP001499852"/>
    </source>
</evidence>